<dbReference type="PANTHER" id="PTHR12526:SF608">
    <property type="entry name" value="PELF"/>
    <property type="match status" value="1"/>
</dbReference>
<comment type="caution">
    <text evidence="3">The sequence shown here is derived from an EMBL/GenBank/DDBJ whole genome shotgun (WGS) entry which is preliminary data.</text>
</comment>
<feature type="domain" description="Glycosyltransferase subfamily 4-like N-terminal" evidence="2">
    <location>
        <begin position="81"/>
        <end position="189"/>
    </location>
</feature>
<dbReference type="Pfam" id="PF13439">
    <property type="entry name" value="Glyco_transf_4"/>
    <property type="match status" value="1"/>
</dbReference>
<protein>
    <submittedName>
        <fullName evidence="3">Glycosyltransferase family 4 protein</fullName>
        <ecNumber evidence="3">2.4.-.-</ecNumber>
    </submittedName>
</protein>
<organism evidence="3 4">
    <name type="scientific">Geitlerinema calcuttense NRMC-F 0142</name>
    <dbReference type="NCBI Taxonomy" id="2922238"/>
    <lineage>
        <taxon>Bacteria</taxon>
        <taxon>Bacillati</taxon>
        <taxon>Cyanobacteriota</taxon>
        <taxon>Cyanophyceae</taxon>
        <taxon>Geitlerinematales</taxon>
        <taxon>Geitlerinemataceae</taxon>
        <taxon>Geitlerinema</taxon>
    </lineage>
</organism>
<reference evidence="3 4" key="1">
    <citation type="submission" date="2023-06" db="EMBL/GenBank/DDBJ databases">
        <title>Whole genome sequence of Oscillatoria calcuttensis NRMC-F 0142.</title>
        <authorList>
            <person name="Shakena Fathima T."/>
            <person name="Muralitharan G."/>
            <person name="Thajuddin N."/>
        </authorList>
    </citation>
    <scope>NUCLEOTIDE SEQUENCE [LARGE SCALE GENOMIC DNA]</scope>
    <source>
        <strain evidence="3 4">NRMC-F 0142</strain>
    </source>
</reference>
<sequence length="417" mass="46760">MKRAIQVIFVIFQTTNRANGGVESITQIIEHCQQIEPQIVTQIETPVNQRWQAAGAPVQVWNIPYRIGSGFWQSPWQARGHRLYSLWQTNLQMYALVRQTGCCVVHCNDPSAFWHTALGAKLAGAKLVFNIRDTKAPNESYGWKWQLAMRISDRLVVLSQEMKQFLSDRFPHLQHQPSKIQPIYSIVEPQQLHPVAPEQRQQLRARLGIAPHTFAVGYIAAFNPKKAQLPLIERAGVPLQQAIPNLQLYMIGDFEPDTNPYAQQCLAAANDLGLQSTLTFIGYTSTVADWYRALDLAIVASRQEGLARCMIESLACGTPVISFDVCSAQEILTHYQCGRVVVQGDYLSLTQAVTELASKPSLWRSLHQNATSVAAKLFQPEPIIHQYEKLYRTLATPISPESQISSPPLPQSQRVGP</sequence>
<evidence type="ECO:0000259" key="1">
    <source>
        <dbReference type="Pfam" id="PF00534"/>
    </source>
</evidence>
<dbReference type="Proteomes" id="UP001230986">
    <property type="component" value="Unassembled WGS sequence"/>
</dbReference>
<dbReference type="GO" id="GO:0016757">
    <property type="term" value="F:glycosyltransferase activity"/>
    <property type="evidence" value="ECO:0007669"/>
    <property type="project" value="UniProtKB-KW"/>
</dbReference>
<dbReference type="RefSeq" id="WP_283358359.1">
    <property type="nucleotide sequence ID" value="NZ_JASVEJ010000023.1"/>
</dbReference>
<dbReference type="SUPFAM" id="SSF53756">
    <property type="entry name" value="UDP-Glycosyltransferase/glycogen phosphorylase"/>
    <property type="match status" value="1"/>
</dbReference>
<dbReference type="PANTHER" id="PTHR12526">
    <property type="entry name" value="GLYCOSYLTRANSFERASE"/>
    <property type="match status" value="1"/>
</dbReference>
<dbReference type="Pfam" id="PF00534">
    <property type="entry name" value="Glycos_transf_1"/>
    <property type="match status" value="1"/>
</dbReference>
<evidence type="ECO:0000313" key="3">
    <source>
        <dbReference type="EMBL" id="MDL5057063.1"/>
    </source>
</evidence>
<proteinExistence type="predicted"/>
<dbReference type="EMBL" id="JASVEJ010000023">
    <property type="protein sequence ID" value="MDL5057063.1"/>
    <property type="molecule type" value="Genomic_DNA"/>
</dbReference>
<feature type="domain" description="Glycosyl transferase family 1" evidence="1">
    <location>
        <begin position="200"/>
        <end position="371"/>
    </location>
</feature>
<evidence type="ECO:0000259" key="2">
    <source>
        <dbReference type="Pfam" id="PF13439"/>
    </source>
</evidence>
<dbReference type="EC" id="2.4.-.-" evidence="3"/>
<evidence type="ECO:0000313" key="4">
    <source>
        <dbReference type="Proteomes" id="UP001230986"/>
    </source>
</evidence>
<name>A0ABT7LYH4_9CYAN</name>
<keyword evidence="3" id="KW-0328">Glycosyltransferase</keyword>
<gene>
    <name evidence="3" type="ORF">QQ055_06240</name>
</gene>
<keyword evidence="4" id="KW-1185">Reference proteome</keyword>
<dbReference type="InterPro" id="IPR028098">
    <property type="entry name" value="Glyco_trans_4-like_N"/>
</dbReference>
<accession>A0ABT7LYH4</accession>
<dbReference type="InterPro" id="IPR001296">
    <property type="entry name" value="Glyco_trans_1"/>
</dbReference>
<keyword evidence="3" id="KW-0808">Transferase</keyword>
<dbReference type="CDD" id="cd03801">
    <property type="entry name" value="GT4_PimA-like"/>
    <property type="match status" value="1"/>
</dbReference>
<dbReference type="Gene3D" id="3.40.50.2000">
    <property type="entry name" value="Glycogen Phosphorylase B"/>
    <property type="match status" value="2"/>
</dbReference>